<protein>
    <submittedName>
        <fullName evidence="8">Uncharacterized membrane protein YckC, RDD family</fullName>
    </submittedName>
</protein>
<dbReference type="InterPro" id="IPR010432">
    <property type="entry name" value="RDD"/>
</dbReference>
<evidence type="ECO:0000313" key="9">
    <source>
        <dbReference type="Proteomes" id="UP000189935"/>
    </source>
</evidence>
<keyword evidence="3 6" id="KW-0812">Transmembrane</keyword>
<keyword evidence="5 6" id="KW-0472">Membrane</keyword>
<evidence type="ECO:0000256" key="6">
    <source>
        <dbReference type="SAM" id="Phobius"/>
    </source>
</evidence>
<dbReference type="InterPro" id="IPR051791">
    <property type="entry name" value="Pra-immunoreactive"/>
</dbReference>
<gene>
    <name evidence="8" type="ORF">SAMN05444159_3295</name>
</gene>
<feature type="transmembrane region" description="Helical" evidence="6">
    <location>
        <begin position="27"/>
        <end position="48"/>
    </location>
</feature>
<keyword evidence="4 6" id="KW-1133">Transmembrane helix</keyword>
<keyword evidence="2" id="KW-1003">Cell membrane</keyword>
<feature type="transmembrane region" description="Helical" evidence="6">
    <location>
        <begin position="54"/>
        <end position="76"/>
    </location>
</feature>
<feature type="transmembrane region" description="Helical" evidence="6">
    <location>
        <begin position="169"/>
        <end position="190"/>
    </location>
</feature>
<name>A0A1M6SLG1_9BRAD</name>
<dbReference type="PANTHER" id="PTHR36115">
    <property type="entry name" value="PROLINE-RICH ANTIGEN HOMOLOG-RELATED"/>
    <property type="match status" value="1"/>
</dbReference>
<dbReference type="EMBL" id="LT670844">
    <property type="protein sequence ID" value="SHK45535.1"/>
    <property type="molecule type" value="Genomic_DNA"/>
</dbReference>
<organism evidence="8 9">
    <name type="scientific">Bradyrhizobium lablabi</name>
    <dbReference type="NCBI Taxonomy" id="722472"/>
    <lineage>
        <taxon>Bacteria</taxon>
        <taxon>Pseudomonadati</taxon>
        <taxon>Pseudomonadota</taxon>
        <taxon>Alphaproteobacteria</taxon>
        <taxon>Hyphomicrobiales</taxon>
        <taxon>Nitrobacteraceae</taxon>
        <taxon>Bradyrhizobium</taxon>
    </lineage>
</organism>
<dbReference type="RefSeq" id="WP_079539397.1">
    <property type="nucleotide sequence ID" value="NZ_LT670844.1"/>
</dbReference>
<dbReference type="Pfam" id="PF06271">
    <property type="entry name" value="RDD"/>
    <property type="match status" value="1"/>
</dbReference>
<evidence type="ECO:0000313" key="8">
    <source>
        <dbReference type="EMBL" id="SHK45535.1"/>
    </source>
</evidence>
<evidence type="ECO:0000256" key="3">
    <source>
        <dbReference type="ARBA" id="ARBA00022692"/>
    </source>
</evidence>
<evidence type="ECO:0000256" key="4">
    <source>
        <dbReference type="ARBA" id="ARBA00022989"/>
    </source>
</evidence>
<evidence type="ECO:0000259" key="7">
    <source>
        <dbReference type="Pfam" id="PF06271"/>
    </source>
</evidence>
<reference evidence="8 9" key="1">
    <citation type="submission" date="2016-11" db="EMBL/GenBank/DDBJ databases">
        <authorList>
            <person name="Jaros S."/>
            <person name="Januszkiewicz K."/>
            <person name="Wedrychowicz H."/>
        </authorList>
    </citation>
    <scope>NUCLEOTIDE SEQUENCE [LARGE SCALE GENOMIC DNA]</scope>
    <source>
        <strain evidence="8 9">GAS499</strain>
    </source>
</reference>
<dbReference type="PANTHER" id="PTHR36115:SF4">
    <property type="entry name" value="MEMBRANE PROTEIN"/>
    <property type="match status" value="1"/>
</dbReference>
<dbReference type="AlphaFoldDB" id="A0A1M6SLG1"/>
<dbReference type="Proteomes" id="UP000189935">
    <property type="component" value="Chromosome I"/>
</dbReference>
<evidence type="ECO:0000256" key="1">
    <source>
        <dbReference type="ARBA" id="ARBA00004651"/>
    </source>
</evidence>
<feature type="domain" description="RDD" evidence="7">
    <location>
        <begin position="15"/>
        <end position="133"/>
    </location>
</feature>
<evidence type="ECO:0000256" key="5">
    <source>
        <dbReference type="ARBA" id="ARBA00023136"/>
    </source>
</evidence>
<comment type="subcellular location">
    <subcellularLocation>
        <location evidence="1">Cell membrane</location>
        <topology evidence="1">Multi-pass membrane protein</topology>
    </subcellularLocation>
</comment>
<feature type="transmembrane region" description="Helical" evidence="6">
    <location>
        <begin position="210"/>
        <end position="228"/>
    </location>
</feature>
<sequence length="239" mass="26395">MRPDAEVSPTQVPRYARFSRRVRGIMLDWIITLVVIFGAVLVATTVANDNLSRALGTLVVIALVLYEPVLVSFTGGTLGHYFSNLRVVDEHSGGNVSFLKACARMIIKGVLGWYSFIVMTATRRNQAVHDLLTESTVQIRDPAKALPYQYITERTELSDSNMPPPWRRLAVIGCYLLLTFVIYLGVVAGLVPPRCVDFNYCSPGERFVSIAVPLMMLAASALCIVLGWRGKLFGARRAS</sequence>
<dbReference type="OrthoDB" id="8224104at2"/>
<proteinExistence type="predicted"/>
<dbReference type="GO" id="GO:0005886">
    <property type="term" value="C:plasma membrane"/>
    <property type="evidence" value="ECO:0007669"/>
    <property type="project" value="UniProtKB-SubCell"/>
</dbReference>
<evidence type="ECO:0000256" key="2">
    <source>
        <dbReference type="ARBA" id="ARBA00022475"/>
    </source>
</evidence>
<accession>A0A1M6SLG1</accession>